<proteinExistence type="predicted"/>
<evidence type="ECO:0000256" key="2">
    <source>
        <dbReference type="PROSITE-ProRule" id="PRU00335"/>
    </source>
</evidence>
<dbReference type="GO" id="GO:0003677">
    <property type="term" value="F:DNA binding"/>
    <property type="evidence" value="ECO:0007669"/>
    <property type="project" value="UniProtKB-UniRule"/>
</dbReference>
<dbReference type="Pfam" id="PF00440">
    <property type="entry name" value="TetR_N"/>
    <property type="match status" value="1"/>
</dbReference>
<dbReference type="Gene3D" id="1.10.357.10">
    <property type="entry name" value="Tetracycline Repressor, domain 2"/>
    <property type="match status" value="1"/>
</dbReference>
<dbReference type="Proteomes" id="UP000654257">
    <property type="component" value="Unassembled WGS sequence"/>
</dbReference>
<organism evidence="4 5">
    <name type="scientific">Rhodococcoides trifolii</name>
    <dbReference type="NCBI Taxonomy" id="908250"/>
    <lineage>
        <taxon>Bacteria</taxon>
        <taxon>Bacillati</taxon>
        <taxon>Actinomycetota</taxon>
        <taxon>Actinomycetes</taxon>
        <taxon>Mycobacteriales</taxon>
        <taxon>Nocardiaceae</taxon>
        <taxon>Rhodococcoides</taxon>
    </lineage>
</organism>
<keyword evidence="5" id="KW-1185">Reference proteome</keyword>
<dbReference type="PRINTS" id="PR00455">
    <property type="entry name" value="HTHTETR"/>
</dbReference>
<dbReference type="InterPro" id="IPR050109">
    <property type="entry name" value="HTH-type_TetR-like_transc_reg"/>
</dbReference>
<dbReference type="InterPro" id="IPR041467">
    <property type="entry name" value="Sco4008_C"/>
</dbReference>
<dbReference type="PROSITE" id="PS50977">
    <property type="entry name" value="HTH_TETR_2"/>
    <property type="match status" value="1"/>
</dbReference>
<dbReference type="Pfam" id="PF17926">
    <property type="entry name" value="TetR_C_21"/>
    <property type="match status" value="1"/>
</dbReference>
<evidence type="ECO:0000259" key="3">
    <source>
        <dbReference type="PROSITE" id="PS50977"/>
    </source>
</evidence>
<dbReference type="InterPro" id="IPR036271">
    <property type="entry name" value="Tet_transcr_reg_TetR-rel_C_sf"/>
</dbReference>
<accession>A0A917G0B7</accession>
<protein>
    <submittedName>
        <fullName evidence="4">HTH-type transcriptional repressor</fullName>
    </submittedName>
</protein>
<dbReference type="InterPro" id="IPR009057">
    <property type="entry name" value="Homeodomain-like_sf"/>
</dbReference>
<evidence type="ECO:0000313" key="4">
    <source>
        <dbReference type="EMBL" id="GGG16173.1"/>
    </source>
</evidence>
<feature type="domain" description="HTH tetR-type" evidence="3">
    <location>
        <begin position="9"/>
        <end position="69"/>
    </location>
</feature>
<reference evidence="4" key="2">
    <citation type="submission" date="2020-09" db="EMBL/GenBank/DDBJ databases">
        <authorList>
            <person name="Sun Q."/>
            <person name="Sedlacek I."/>
        </authorList>
    </citation>
    <scope>NUCLEOTIDE SEQUENCE</scope>
    <source>
        <strain evidence="4">CCM 7905</strain>
    </source>
</reference>
<dbReference type="SUPFAM" id="SSF48498">
    <property type="entry name" value="Tetracyclin repressor-like, C-terminal domain"/>
    <property type="match status" value="1"/>
</dbReference>
<dbReference type="EMBL" id="BMCU01000003">
    <property type="protein sequence ID" value="GGG16173.1"/>
    <property type="molecule type" value="Genomic_DNA"/>
</dbReference>
<dbReference type="PANTHER" id="PTHR30328:SF54">
    <property type="entry name" value="HTH-TYPE TRANSCRIPTIONAL REPRESSOR SCO4008"/>
    <property type="match status" value="1"/>
</dbReference>
<dbReference type="SUPFAM" id="SSF46689">
    <property type="entry name" value="Homeodomain-like"/>
    <property type="match status" value="1"/>
</dbReference>
<feature type="DNA-binding region" description="H-T-H motif" evidence="2">
    <location>
        <begin position="32"/>
        <end position="51"/>
    </location>
</feature>
<name>A0A917G0B7_9NOCA</name>
<comment type="caution">
    <text evidence="4">The sequence shown here is derived from an EMBL/GenBank/DDBJ whole genome shotgun (WGS) entry which is preliminary data.</text>
</comment>
<reference evidence="4" key="1">
    <citation type="journal article" date="2014" name="Int. J. Syst. Evol. Microbiol.">
        <title>Complete genome sequence of Corynebacterium casei LMG S-19264T (=DSM 44701T), isolated from a smear-ripened cheese.</title>
        <authorList>
            <consortium name="US DOE Joint Genome Institute (JGI-PGF)"/>
            <person name="Walter F."/>
            <person name="Albersmeier A."/>
            <person name="Kalinowski J."/>
            <person name="Ruckert C."/>
        </authorList>
    </citation>
    <scope>NUCLEOTIDE SEQUENCE</scope>
    <source>
        <strain evidence="4">CCM 7905</strain>
    </source>
</reference>
<evidence type="ECO:0000256" key="1">
    <source>
        <dbReference type="ARBA" id="ARBA00023125"/>
    </source>
</evidence>
<keyword evidence="1 2" id="KW-0238">DNA-binding</keyword>
<gene>
    <name evidence="4" type="ORF">GCM10007304_32860</name>
</gene>
<dbReference type="AlphaFoldDB" id="A0A917G0B7"/>
<evidence type="ECO:0000313" key="5">
    <source>
        <dbReference type="Proteomes" id="UP000654257"/>
    </source>
</evidence>
<dbReference type="GO" id="GO:0006355">
    <property type="term" value="P:regulation of DNA-templated transcription"/>
    <property type="evidence" value="ECO:0007669"/>
    <property type="project" value="UniProtKB-ARBA"/>
</dbReference>
<sequence length="202" mass="21830">MVDAMGDSAATRQRLIDAGTAEFAERGIAGARVDRIAAAAQSNKAQIYTYFGSKEALFDAVFEARVASNMETLPLTSDDLPAYAVKLYDMYLADPALVRLLTWQRLERKPVGSLFPSGADDAVERDLADAQSRGVLVSDVAPAEMWSMLIALAGSWAQAAIVYAAGSDERPRDHTRRRKALARTVERAFCAGTESGARLELA</sequence>
<dbReference type="InterPro" id="IPR001647">
    <property type="entry name" value="HTH_TetR"/>
</dbReference>
<dbReference type="PANTHER" id="PTHR30328">
    <property type="entry name" value="TRANSCRIPTIONAL REPRESSOR"/>
    <property type="match status" value="1"/>
</dbReference>